<dbReference type="Gene3D" id="3.30.430.20">
    <property type="entry name" value="Gnk2 domain, C-X8-C-X2-C motif"/>
    <property type="match status" value="2"/>
</dbReference>
<keyword evidence="6" id="KW-1133">Transmembrane helix</keyword>
<dbReference type="HOGENOM" id="CLU_000288_35_0_1"/>
<keyword evidence="9" id="KW-1185">Reference proteome</keyword>
<evidence type="ECO:0000259" key="7">
    <source>
        <dbReference type="PROSITE" id="PS51473"/>
    </source>
</evidence>
<keyword evidence="4" id="KW-0677">Repeat</keyword>
<protein>
    <recommendedName>
        <fullName evidence="7">Gnk2-homologous domain-containing protein</fullName>
    </recommendedName>
</protein>
<feature type="domain" description="Gnk2-homologous" evidence="7">
    <location>
        <begin position="9"/>
        <end position="113"/>
    </location>
</feature>
<evidence type="ECO:0000256" key="2">
    <source>
        <dbReference type="ARBA" id="ARBA00022525"/>
    </source>
</evidence>
<feature type="transmembrane region" description="Helical" evidence="6">
    <location>
        <begin position="264"/>
        <end position="283"/>
    </location>
</feature>
<evidence type="ECO:0000313" key="8">
    <source>
        <dbReference type="EMBL" id="ERM94439.1"/>
    </source>
</evidence>
<dbReference type="PANTHER" id="PTHR32411:SF43">
    <property type="entry name" value="CYSTEINE-RICH REPEAT SECRETORY PROTEIN 38"/>
    <property type="match status" value="1"/>
</dbReference>
<evidence type="ECO:0000256" key="5">
    <source>
        <dbReference type="ARBA" id="ARBA00038515"/>
    </source>
</evidence>
<keyword evidence="6" id="KW-0812">Transmembrane</keyword>
<gene>
    <name evidence="8" type="ORF">AMTR_s00010p00258590</name>
</gene>
<evidence type="ECO:0000256" key="3">
    <source>
        <dbReference type="ARBA" id="ARBA00022729"/>
    </source>
</evidence>
<evidence type="ECO:0000256" key="6">
    <source>
        <dbReference type="SAM" id="Phobius"/>
    </source>
</evidence>
<keyword evidence="6" id="KW-0472">Membrane</keyword>
<dbReference type="OMA" id="SLECERC"/>
<name>W1NGU9_AMBTC</name>
<proteinExistence type="inferred from homology"/>
<keyword evidence="2" id="KW-0964">Secreted</keyword>
<sequence length="309" mass="34158">MADILTGTDAPIAFRCGPINTTTPINRSNNLSSLIDTMREKMGQNNSKFTALSLGQGPNILHGLIQCRLDLSMQRCFACVKNAGLSIAHRCPNSTEAAAWFDDCVVLYTYSNRLDRELKLFGVKSNGSHSENRAAFSEALYGLLYKLSSQVAIELHHGFAVGMTSFRETNKVYAMAECLRNIPSLECERCVIWVVDHLHEYHGDEVGGEIINGSCRVRFESYLFYDDSVFRERKGEESGVVVVYSKGGGSCKGLFGCKDNLMKVLWIVAIASLIGIAFCFCLMKRRVSKVASSQLEDKAHMMHGPPSTA</sequence>
<reference evidence="9" key="1">
    <citation type="journal article" date="2013" name="Science">
        <title>The Amborella genome and the evolution of flowering plants.</title>
        <authorList>
            <consortium name="Amborella Genome Project"/>
        </authorList>
    </citation>
    <scope>NUCLEOTIDE SEQUENCE [LARGE SCALE GENOMIC DNA]</scope>
</reference>
<evidence type="ECO:0000256" key="1">
    <source>
        <dbReference type="ARBA" id="ARBA00004613"/>
    </source>
</evidence>
<feature type="domain" description="Gnk2-homologous" evidence="7">
    <location>
        <begin position="117"/>
        <end position="224"/>
    </location>
</feature>
<dbReference type="EMBL" id="KI397513">
    <property type="protein sequence ID" value="ERM94439.1"/>
    <property type="molecule type" value="Genomic_DNA"/>
</dbReference>
<dbReference type="Pfam" id="PF01657">
    <property type="entry name" value="Stress-antifung"/>
    <property type="match status" value="2"/>
</dbReference>
<dbReference type="InterPro" id="IPR038408">
    <property type="entry name" value="GNK2_sf"/>
</dbReference>
<dbReference type="CDD" id="cd23509">
    <property type="entry name" value="Gnk2-like"/>
    <property type="match status" value="2"/>
</dbReference>
<dbReference type="Proteomes" id="UP000017836">
    <property type="component" value="Unassembled WGS sequence"/>
</dbReference>
<dbReference type="Gramene" id="ERM94439">
    <property type="protein sequence ID" value="ERM94439"/>
    <property type="gene ID" value="AMTR_s00010p00258590"/>
</dbReference>
<comment type="subcellular location">
    <subcellularLocation>
        <location evidence="1">Secreted</location>
    </subcellularLocation>
</comment>
<dbReference type="GO" id="GO:0005576">
    <property type="term" value="C:extracellular region"/>
    <property type="evidence" value="ECO:0007669"/>
    <property type="project" value="UniProtKB-SubCell"/>
</dbReference>
<organism evidence="8 9">
    <name type="scientific">Amborella trichopoda</name>
    <dbReference type="NCBI Taxonomy" id="13333"/>
    <lineage>
        <taxon>Eukaryota</taxon>
        <taxon>Viridiplantae</taxon>
        <taxon>Streptophyta</taxon>
        <taxon>Embryophyta</taxon>
        <taxon>Tracheophyta</taxon>
        <taxon>Spermatophyta</taxon>
        <taxon>Magnoliopsida</taxon>
        <taxon>Amborellales</taxon>
        <taxon>Amborellaceae</taxon>
        <taxon>Amborella</taxon>
    </lineage>
</organism>
<dbReference type="PANTHER" id="PTHR32411">
    <property type="entry name" value="CYSTEINE-RICH REPEAT SECRETORY PROTEIN 38-RELATED"/>
    <property type="match status" value="1"/>
</dbReference>
<comment type="similarity">
    <text evidence="5">Belongs to the cysteine-rich repeat secretory protein family.</text>
</comment>
<dbReference type="InterPro" id="IPR050581">
    <property type="entry name" value="CRR_secretory_protein"/>
</dbReference>
<dbReference type="PROSITE" id="PS51473">
    <property type="entry name" value="GNK2"/>
    <property type="match status" value="2"/>
</dbReference>
<keyword evidence="3" id="KW-0732">Signal</keyword>
<evidence type="ECO:0000256" key="4">
    <source>
        <dbReference type="ARBA" id="ARBA00022737"/>
    </source>
</evidence>
<accession>W1NGU9</accession>
<dbReference type="InterPro" id="IPR002902">
    <property type="entry name" value="GNK2"/>
</dbReference>
<evidence type="ECO:0000313" key="9">
    <source>
        <dbReference type="Proteomes" id="UP000017836"/>
    </source>
</evidence>
<dbReference type="AlphaFoldDB" id="W1NGU9"/>
<dbReference type="eggNOG" id="ENOG502RZ7M">
    <property type="taxonomic scope" value="Eukaryota"/>
</dbReference>